<dbReference type="Gene3D" id="3.30.70.1450">
    <property type="entry name" value="Regulator of K+ conductance, C-terminal domain"/>
    <property type="match status" value="3"/>
</dbReference>
<keyword evidence="12" id="KW-1185">Reference proteome</keyword>
<dbReference type="Pfam" id="PF03600">
    <property type="entry name" value="CitMHS"/>
    <property type="match status" value="1"/>
</dbReference>
<protein>
    <recommendedName>
        <fullName evidence="10">RCK C-terminal domain-containing protein</fullName>
    </recommendedName>
</protein>
<dbReference type="EMBL" id="JABMIG020000267">
    <property type="protein sequence ID" value="KAL3783163.1"/>
    <property type="molecule type" value="Genomic_DNA"/>
</dbReference>
<gene>
    <name evidence="11" type="ORF">HJC23_001513</name>
</gene>
<evidence type="ECO:0000256" key="3">
    <source>
        <dbReference type="ARBA" id="ARBA00022692"/>
    </source>
</evidence>
<dbReference type="Proteomes" id="UP001516023">
    <property type="component" value="Unassembled WGS sequence"/>
</dbReference>
<dbReference type="PANTHER" id="PTHR43652">
    <property type="entry name" value="BASIC AMINO ACID ANTIPORTER YFCC-RELATED"/>
    <property type="match status" value="1"/>
</dbReference>
<feature type="transmembrane region" description="Helical" evidence="9">
    <location>
        <begin position="233"/>
        <end position="253"/>
    </location>
</feature>
<keyword evidence="5 9" id="KW-1133">Transmembrane helix</keyword>
<feature type="transmembrane region" description="Helical" evidence="9">
    <location>
        <begin position="50"/>
        <end position="69"/>
    </location>
</feature>
<proteinExistence type="inferred from homology"/>
<feature type="transmembrane region" description="Helical" evidence="9">
    <location>
        <begin position="907"/>
        <end position="936"/>
    </location>
</feature>
<dbReference type="GO" id="GO:0015116">
    <property type="term" value="F:sulfate transmembrane transporter activity"/>
    <property type="evidence" value="ECO:0007669"/>
    <property type="project" value="UniProtKB-ARBA"/>
</dbReference>
<evidence type="ECO:0000256" key="9">
    <source>
        <dbReference type="SAM" id="Phobius"/>
    </source>
</evidence>
<evidence type="ECO:0000256" key="8">
    <source>
        <dbReference type="SAM" id="MobiDB-lite"/>
    </source>
</evidence>
<sequence length="1053" mass="114736">MYCHYILLMRLSDNYAIHRFTLTCHTPSMMPDQHRYLEGVDVDTEVAPETWEAVFTILVLVLAFATLIIDKVGTDSVMLTALTALYLARVINLEEALAGFSNAGLLTVLVLFVLAEGLNKTGALNWYIGKLLGRPCTPAGAQIRVMAPIVVLSGFINDTPLVTIALPVLIQWAGRVNVPLRLILMPLSFAALLGGVCTIIGTSTNLIVVGLLLDAYPDEERYQNISLFALTPYGVPVALIGTAYVILMSPLLLMRKDKGGESLSGQEDILLRARLTQWSPAAGRSIKRSGLRDTGGIYLVSVMRRATGNVHTAVSPEFVLEVDDILYFTGLIDTFGEFCEEHGLELITNEVESSMDRAGDTMEENGQPALVETFSESHDQDETGISSPISHRRSPASSLQITEKKLSSLGFTLDSLLDSTHQDRMRVIFNIQDAIRGEWQVYSPLCHMPLSGETSRVVVTNQDDQGLVVVAIDTLDRPGLLLDISKCLARLHLECHNAEAAARCSRSLSIWRCEPSFDVDYSINEIWSVTYLLLSTSGAEATRQRGLLVLRARVRDGRLIGKTLGDIPDFRETYKAAIVAIQKADGMKNHVEKENFNNKNISIWNDLEVLKACSDGDEVQREFLTAMQVEKSSYLAGKTVAQVGIDKLPGLFLVSIDHPSTVPESTPPIEHYTTIPLTNELSEGDVLWFSGSATSVGNLRKIPGLTLLESDEVMKMDEKASDRCLVEAVVSRNGPLLGRSVKELKFRSSYGAAVIAVHREGRRVHELPSNIKLQAGDVLLLEAGKSFLAANKNRYDTGFTLIAEVEDSSPPRFRMLIPAVVLTVGAYICDMLNLASLFGTAMAAAILMVACGVLSEAEARSAIQWQIYLTIAPAFGVGQALINSGVASAIASFLVEVGTAMGIGRAGLLGAVYLATVLMSQFVANNAAAALIFPIAMHAADRADIDNLLMAFAIMLASSAAFMTPFGYQTNLMVMGHGGYSMSDFLIFGTPMQILLLFVSTIALVVPAWWLFWLLSLTILVLVCVFRVLQDAKNISNNQTWTSVSSRTVRLNG</sequence>
<accession>A0ABD3P5G7</accession>
<evidence type="ECO:0000256" key="1">
    <source>
        <dbReference type="ARBA" id="ARBA00004141"/>
    </source>
</evidence>
<evidence type="ECO:0000256" key="6">
    <source>
        <dbReference type="ARBA" id="ARBA00023136"/>
    </source>
</evidence>
<feature type="domain" description="RCK C-terminal" evidence="10">
    <location>
        <begin position="711"/>
        <end position="797"/>
    </location>
</feature>
<keyword evidence="3 9" id="KW-0812">Transmembrane</keyword>
<feature type="transmembrane region" description="Helical" evidence="9">
    <location>
        <begin position="96"/>
        <end position="115"/>
    </location>
</feature>
<feature type="transmembrane region" description="Helical" evidence="9">
    <location>
        <begin position="948"/>
        <end position="968"/>
    </location>
</feature>
<organism evidence="11 12">
    <name type="scientific">Cyclotella cryptica</name>
    <dbReference type="NCBI Taxonomy" id="29204"/>
    <lineage>
        <taxon>Eukaryota</taxon>
        <taxon>Sar</taxon>
        <taxon>Stramenopiles</taxon>
        <taxon>Ochrophyta</taxon>
        <taxon>Bacillariophyta</taxon>
        <taxon>Coscinodiscophyceae</taxon>
        <taxon>Thalassiosirophycidae</taxon>
        <taxon>Stephanodiscales</taxon>
        <taxon>Stephanodiscaceae</taxon>
        <taxon>Cyclotella</taxon>
    </lineage>
</organism>
<evidence type="ECO:0000313" key="11">
    <source>
        <dbReference type="EMBL" id="KAL3783163.1"/>
    </source>
</evidence>
<dbReference type="AlphaFoldDB" id="A0ABD3P5G7"/>
<feature type="region of interest" description="Disordered" evidence="8">
    <location>
        <begin position="376"/>
        <end position="396"/>
    </location>
</feature>
<feature type="transmembrane region" description="Helical" evidence="9">
    <location>
        <begin position="145"/>
        <end position="170"/>
    </location>
</feature>
<keyword evidence="6 9" id="KW-0472">Membrane</keyword>
<comment type="caution">
    <text evidence="11">The sequence shown here is derived from an EMBL/GenBank/DDBJ whole genome shotgun (WGS) entry which is preliminary data.</text>
</comment>
<dbReference type="GO" id="GO:0016020">
    <property type="term" value="C:membrane"/>
    <property type="evidence" value="ECO:0007669"/>
    <property type="project" value="UniProtKB-SubCell"/>
</dbReference>
<keyword evidence="2" id="KW-0813">Transport</keyword>
<dbReference type="InterPro" id="IPR036721">
    <property type="entry name" value="RCK_C_sf"/>
</dbReference>
<feature type="transmembrane region" description="Helical" evidence="9">
    <location>
        <begin position="867"/>
        <end position="895"/>
    </location>
</feature>
<keyword evidence="4" id="KW-0677">Repeat</keyword>
<feature type="transmembrane region" description="Helical" evidence="9">
    <location>
        <begin position="980"/>
        <end position="1004"/>
    </location>
</feature>
<dbReference type="InterPro" id="IPR006037">
    <property type="entry name" value="RCK_C"/>
</dbReference>
<comment type="similarity">
    <text evidence="7">Belongs to the divalent anion:Na+ symporter (DASS) superfamily. Na+/sulfate symporter (TC 2.A.47.4) family.</text>
</comment>
<dbReference type="FunFam" id="3.30.70.1450:FF:000009">
    <property type="entry name" value="SLC13 family permease"/>
    <property type="match status" value="1"/>
</dbReference>
<name>A0ABD3P5G7_9STRA</name>
<dbReference type="InterPro" id="IPR051679">
    <property type="entry name" value="DASS-Related_Transporters"/>
</dbReference>
<evidence type="ECO:0000313" key="12">
    <source>
        <dbReference type="Proteomes" id="UP001516023"/>
    </source>
</evidence>
<evidence type="ECO:0000256" key="4">
    <source>
        <dbReference type="ARBA" id="ARBA00022737"/>
    </source>
</evidence>
<feature type="transmembrane region" description="Helical" evidence="9">
    <location>
        <begin position="834"/>
        <end position="855"/>
    </location>
</feature>
<feature type="transmembrane region" description="Helical" evidence="9">
    <location>
        <begin position="182"/>
        <end position="213"/>
    </location>
</feature>
<dbReference type="SUPFAM" id="SSF116726">
    <property type="entry name" value="TrkA C-terminal domain-like"/>
    <property type="match status" value="3"/>
</dbReference>
<dbReference type="PANTHER" id="PTHR43652:SF2">
    <property type="entry name" value="BASIC AMINO ACID ANTIPORTER YFCC-RELATED"/>
    <property type="match status" value="1"/>
</dbReference>
<feature type="domain" description="RCK C-terminal" evidence="10">
    <location>
        <begin position="258"/>
        <end position="344"/>
    </location>
</feature>
<evidence type="ECO:0000259" key="10">
    <source>
        <dbReference type="PROSITE" id="PS51202"/>
    </source>
</evidence>
<comment type="subcellular location">
    <subcellularLocation>
        <location evidence="1">Membrane</location>
        <topology evidence="1">Multi-pass membrane protein</topology>
    </subcellularLocation>
</comment>
<evidence type="ECO:0000256" key="5">
    <source>
        <dbReference type="ARBA" id="ARBA00022989"/>
    </source>
</evidence>
<reference evidence="11 12" key="1">
    <citation type="journal article" date="2020" name="G3 (Bethesda)">
        <title>Improved Reference Genome for Cyclotella cryptica CCMP332, a Model for Cell Wall Morphogenesis, Salinity Adaptation, and Lipid Production in Diatoms (Bacillariophyta).</title>
        <authorList>
            <person name="Roberts W.R."/>
            <person name="Downey K.M."/>
            <person name="Ruck E.C."/>
            <person name="Traller J.C."/>
            <person name="Alverson A.J."/>
        </authorList>
    </citation>
    <scope>NUCLEOTIDE SEQUENCE [LARGE SCALE GENOMIC DNA]</scope>
    <source>
        <strain evidence="11 12">CCMP332</strain>
    </source>
</reference>
<evidence type="ECO:0000256" key="2">
    <source>
        <dbReference type="ARBA" id="ARBA00022448"/>
    </source>
</evidence>
<dbReference type="Pfam" id="PF02080">
    <property type="entry name" value="TrkA_C"/>
    <property type="match status" value="2"/>
</dbReference>
<feature type="transmembrane region" description="Helical" evidence="9">
    <location>
        <begin position="1010"/>
        <end position="1029"/>
    </location>
</feature>
<evidence type="ECO:0000256" key="7">
    <source>
        <dbReference type="ARBA" id="ARBA00061614"/>
    </source>
</evidence>
<dbReference type="InterPro" id="IPR004680">
    <property type="entry name" value="Cit_transptr-like_dom"/>
</dbReference>
<feature type="compositionally biased region" description="Polar residues" evidence="8">
    <location>
        <begin position="383"/>
        <end position="396"/>
    </location>
</feature>
<dbReference type="PROSITE" id="PS51202">
    <property type="entry name" value="RCK_C"/>
    <property type="match status" value="2"/>
</dbReference>